<gene>
    <name evidence="1" type="ORF">CTM71_01205</name>
</gene>
<dbReference type="GeneID" id="93327088"/>
<evidence type="ECO:0008006" key="3">
    <source>
        <dbReference type="Google" id="ProtNLM"/>
    </source>
</evidence>
<comment type="caution">
    <text evidence="1">The sequence shown here is derived from an EMBL/GenBank/DDBJ whole genome shotgun (WGS) entry which is preliminary data.</text>
</comment>
<evidence type="ECO:0000313" key="1">
    <source>
        <dbReference type="EMBL" id="PIM79160.1"/>
    </source>
</evidence>
<accession>A0A2G9EE00</accession>
<reference evidence="1 2" key="1">
    <citation type="submission" date="2017-11" db="EMBL/GenBank/DDBJ databases">
        <title>Genome sequencing of Fusobacterium periodonticum KCOM 1259.</title>
        <authorList>
            <person name="Kook J.-K."/>
            <person name="Park S.-N."/>
            <person name="Lim Y.K."/>
        </authorList>
    </citation>
    <scope>NUCLEOTIDE SEQUENCE [LARGE SCALE GENOMIC DNA]</scope>
    <source>
        <strain evidence="1 2">KCOM 1259</strain>
    </source>
</reference>
<proteinExistence type="predicted"/>
<dbReference type="AlphaFoldDB" id="A0A2G9EE00"/>
<evidence type="ECO:0000313" key="2">
    <source>
        <dbReference type="Proteomes" id="UP000229011"/>
    </source>
</evidence>
<sequence length="116" mass="13105">MVRNLQKLWRDTCSIYNFEKVKDPKTKTTEFKGVLVQENIPCRISFQNISSTSETPSIAITNQVIKLFLSNKVEIKENSKIVVTRNGISKTYKASSIPAIYSVHQEVILVTDNKGA</sequence>
<dbReference type="EMBL" id="PEQY01000001">
    <property type="protein sequence ID" value="PIM79160.1"/>
    <property type="molecule type" value="Genomic_DNA"/>
</dbReference>
<dbReference type="InterPro" id="IPR038667">
    <property type="entry name" value="XkdH-like_sf"/>
</dbReference>
<dbReference type="RefSeq" id="WP_099957929.1">
    <property type="nucleotide sequence ID" value="NZ_PEQY01000001.1"/>
</dbReference>
<name>A0A2G9EE00_9FUSO</name>
<protein>
    <recommendedName>
        <fullName evidence="3">Phage protein</fullName>
    </recommendedName>
</protein>
<dbReference type="Proteomes" id="UP000229011">
    <property type="component" value="Unassembled WGS sequence"/>
</dbReference>
<organism evidence="1 2">
    <name type="scientific">Fusobacterium pseudoperiodonticum</name>
    <dbReference type="NCBI Taxonomy" id="2663009"/>
    <lineage>
        <taxon>Bacteria</taxon>
        <taxon>Fusobacteriati</taxon>
        <taxon>Fusobacteriota</taxon>
        <taxon>Fusobacteriia</taxon>
        <taxon>Fusobacteriales</taxon>
        <taxon>Fusobacteriaceae</taxon>
        <taxon>Fusobacterium</taxon>
    </lineage>
</organism>
<dbReference type="Gene3D" id="2.40.10.370">
    <property type="entry name" value="Protein of unknown function DUF3599"/>
    <property type="match status" value="1"/>
</dbReference>